<proteinExistence type="predicted"/>
<sequence length="233" mass="25799">MKRGRSATSRSLRHNEDKKDFKLEDDSERKDTEESFVEEILTVEEKRTILLRFPCLDFFRNAHICETLCNSAQDASKGGTSGMETKFAPEALRFDADTLETPHPIVRLRTREFGELVFEGTWCQVSEINGGRESMSNRVVVHLCERSDEQSSGEVDKAVSGDNVGINRSNKSPLLSGSGSNSLSGSGVASLLKHSSVGVTADDARGQRRAQNALWFYNRIDVPCGTLVLARVK</sequence>
<dbReference type="VEuPathDB" id="TriTrypDB:TEOVI_000280600"/>
<dbReference type="EMBL" id="CZPT02001596">
    <property type="protein sequence ID" value="SCU71226.1"/>
    <property type="molecule type" value="Genomic_DNA"/>
</dbReference>
<evidence type="ECO:0000256" key="1">
    <source>
        <dbReference type="SAM" id="MobiDB-lite"/>
    </source>
</evidence>
<gene>
    <name evidence="2" type="ORF">TEOVI_000280600</name>
</gene>
<dbReference type="Proteomes" id="UP000195570">
    <property type="component" value="Unassembled WGS sequence"/>
</dbReference>
<feature type="compositionally biased region" description="Basic and acidic residues" evidence="1">
    <location>
        <begin position="13"/>
        <end position="29"/>
    </location>
</feature>
<protein>
    <submittedName>
        <fullName evidence="2">Uncharacterized protein</fullName>
    </submittedName>
</protein>
<evidence type="ECO:0000313" key="3">
    <source>
        <dbReference type="Proteomes" id="UP000195570"/>
    </source>
</evidence>
<comment type="caution">
    <text evidence="2">The sequence shown here is derived from an EMBL/GenBank/DDBJ whole genome shotgun (WGS) entry which is preliminary data.</text>
</comment>
<dbReference type="GeneID" id="92376746"/>
<feature type="region of interest" description="Disordered" evidence="1">
    <location>
        <begin position="1"/>
        <end position="29"/>
    </location>
</feature>
<evidence type="ECO:0000313" key="2">
    <source>
        <dbReference type="EMBL" id="SCU71226.1"/>
    </source>
</evidence>
<keyword evidence="3" id="KW-1185">Reference proteome</keyword>
<accession>A0A1G4IGB4</accession>
<dbReference type="RefSeq" id="XP_067081926.1">
    <property type="nucleotide sequence ID" value="XM_067225825.1"/>
</dbReference>
<dbReference type="AlphaFoldDB" id="A0A1G4IGB4"/>
<reference evidence="2" key="1">
    <citation type="submission" date="2016-09" db="EMBL/GenBank/DDBJ databases">
        <authorList>
            <person name="Hebert L."/>
            <person name="Moumen B."/>
        </authorList>
    </citation>
    <scope>NUCLEOTIDE SEQUENCE [LARGE SCALE GENOMIC DNA]</scope>
    <source>
        <strain evidence="2">OVI</strain>
    </source>
</reference>
<feature type="compositionally biased region" description="Low complexity" evidence="1">
    <location>
        <begin position="172"/>
        <end position="181"/>
    </location>
</feature>
<feature type="region of interest" description="Disordered" evidence="1">
    <location>
        <begin position="152"/>
        <end position="181"/>
    </location>
</feature>
<name>A0A1G4IGB4_TRYEQ</name>
<organism evidence="2 3">
    <name type="scientific">Trypanosoma equiperdum</name>
    <dbReference type="NCBI Taxonomy" id="5694"/>
    <lineage>
        <taxon>Eukaryota</taxon>
        <taxon>Discoba</taxon>
        <taxon>Euglenozoa</taxon>
        <taxon>Kinetoplastea</taxon>
        <taxon>Metakinetoplastina</taxon>
        <taxon>Trypanosomatida</taxon>
        <taxon>Trypanosomatidae</taxon>
        <taxon>Trypanosoma</taxon>
    </lineage>
</organism>
<feature type="compositionally biased region" description="Polar residues" evidence="1">
    <location>
        <begin position="1"/>
        <end position="10"/>
    </location>
</feature>